<feature type="domain" description="U-box" evidence="2">
    <location>
        <begin position="211"/>
        <end position="283"/>
    </location>
</feature>
<dbReference type="PANTHER" id="PTHR46573:SF1">
    <property type="entry name" value="WD REPEAT, SAM AND U-BOX DOMAIN-CONTAINING PROTEIN 1"/>
    <property type="match status" value="1"/>
</dbReference>
<dbReference type="Proteomes" id="UP000037460">
    <property type="component" value="Unassembled WGS sequence"/>
</dbReference>
<dbReference type="PANTHER" id="PTHR46573">
    <property type="entry name" value="WD REPEAT, SAM AND U-BOX DOMAIN-CONTAINING PROTEIN 1"/>
    <property type="match status" value="1"/>
</dbReference>
<dbReference type="InterPro" id="IPR003613">
    <property type="entry name" value="Ubox_domain"/>
</dbReference>
<feature type="transmembrane region" description="Helical" evidence="1">
    <location>
        <begin position="67"/>
        <end position="85"/>
    </location>
</feature>
<dbReference type="SUPFAM" id="SSF57850">
    <property type="entry name" value="RING/U-box"/>
    <property type="match status" value="1"/>
</dbReference>
<dbReference type="CDD" id="cd16655">
    <property type="entry name" value="RING-Ubox_WDSUB1-like"/>
    <property type="match status" value="1"/>
</dbReference>
<dbReference type="SMART" id="SM00504">
    <property type="entry name" value="Ubox"/>
    <property type="match status" value="1"/>
</dbReference>
<dbReference type="Gene3D" id="3.30.40.10">
    <property type="entry name" value="Zinc/RING finger domain, C3HC4 (zinc finger)"/>
    <property type="match status" value="1"/>
</dbReference>
<dbReference type="OrthoDB" id="2154188at2759"/>
<keyword evidence="1" id="KW-1133">Transmembrane helix</keyword>
<evidence type="ECO:0000313" key="3">
    <source>
        <dbReference type="EMBL" id="KOO26971.1"/>
    </source>
</evidence>
<organism evidence="3 4">
    <name type="scientific">Chrysochromulina tobinii</name>
    <dbReference type="NCBI Taxonomy" id="1460289"/>
    <lineage>
        <taxon>Eukaryota</taxon>
        <taxon>Haptista</taxon>
        <taxon>Haptophyta</taxon>
        <taxon>Prymnesiophyceae</taxon>
        <taxon>Prymnesiales</taxon>
        <taxon>Chrysochromulinaceae</taxon>
        <taxon>Chrysochromulina</taxon>
    </lineage>
</organism>
<feature type="transmembrane region" description="Helical" evidence="1">
    <location>
        <begin position="92"/>
        <end position="113"/>
    </location>
</feature>
<dbReference type="PROSITE" id="PS51698">
    <property type="entry name" value="U_BOX"/>
    <property type="match status" value="1"/>
</dbReference>
<evidence type="ECO:0000259" key="2">
    <source>
        <dbReference type="PROSITE" id="PS51698"/>
    </source>
</evidence>
<dbReference type="GO" id="GO:0004842">
    <property type="term" value="F:ubiquitin-protein transferase activity"/>
    <property type="evidence" value="ECO:0007669"/>
    <property type="project" value="InterPro"/>
</dbReference>
<sequence length="283" mass="31095">MAAYQPLSEAPSTQASSPIASSIFSGLIFDVDDAPMLQRRDLVMNGCLVQIALSLVLLTNWRRSPTLLVLQPFFLAAGFLGWYGAKHCKSNYVAAHFIGSAGLALVFLLFILAETFLKHTQNQTHANADLYFLFLNAPMDLYLVFTSSASVVLFLSLRQLKAQLSQRREQMREQFEARTRGEGYPGGVAPAGLAGVQLSSAGAAAEVRRLALKNDLRCPITLAVMQDPVIAGDGHSYERAAIEHWLRTHRTSPLTGCIMPNSTLLPNHRLRMLIQDLEADPTL</sequence>
<name>A0A0M0JK69_9EUKA</name>
<gene>
    <name evidence="3" type="ORF">Ctob_007527</name>
</gene>
<dbReference type="InterPro" id="IPR052085">
    <property type="entry name" value="WD-SAM-U-box"/>
</dbReference>
<feature type="transmembrane region" description="Helical" evidence="1">
    <location>
        <begin position="133"/>
        <end position="157"/>
    </location>
</feature>
<feature type="transmembrane region" description="Helical" evidence="1">
    <location>
        <begin position="42"/>
        <end position="61"/>
    </location>
</feature>
<proteinExistence type="predicted"/>
<evidence type="ECO:0000256" key="1">
    <source>
        <dbReference type="SAM" id="Phobius"/>
    </source>
</evidence>
<accession>A0A0M0JK69</accession>
<dbReference type="GO" id="GO:0016567">
    <property type="term" value="P:protein ubiquitination"/>
    <property type="evidence" value="ECO:0007669"/>
    <property type="project" value="InterPro"/>
</dbReference>
<protein>
    <submittedName>
        <fullName evidence="3">Wd sam and u-box domain containing 1</fullName>
    </submittedName>
</protein>
<keyword evidence="1" id="KW-0812">Transmembrane</keyword>
<dbReference type="Pfam" id="PF04564">
    <property type="entry name" value="U-box"/>
    <property type="match status" value="1"/>
</dbReference>
<evidence type="ECO:0000313" key="4">
    <source>
        <dbReference type="Proteomes" id="UP000037460"/>
    </source>
</evidence>
<keyword evidence="4" id="KW-1185">Reference proteome</keyword>
<reference evidence="4" key="1">
    <citation type="journal article" date="2015" name="PLoS Genet.">
        <title>Genome Sequence and Transcriptome Analyses of Chrysochromulina tobin: Metabolic Tools for Enhanced Algal Fitness in the Prominent Order Prymnesiales (Haptophyceae).</title>
        <authorList>
            <person name="Hovde B.T."/>
            <person name="Deodato C.R."/>
            <person name="Hunsperger H.M."/>
            <person name="Ryken S.A."/>
            <person name="Yost W."/>
            <person name="Jha R.K."/>
            <person name="Patterson J."/>
            <person name="Monnat R.J. Jr."/>
            <person name="Barlow S.B."/>
            <person name="Starkenburg S.R."/>
            <person name="Cattolico R.A."/>
        </authorList>
    </citation>
    <scope>NUCLEOTIDE SEQUENCE</scope>
    <source>
        <strain evidence="4">CCMP291</strain>
    </source>
</reference>
<keyword evidence="1" id="KW-0472">Membrane</keyword>
<dbReference type="AlphaFoldDB" id="A0A0M0JK69"/>
<dbReference type="EMBL" id="JWZX01002779">
    <property type="protein sequence ID" value="KOO26971.1"/>
    <property type="molecule type" value="Genomic_DNA"/>
</dbReference>
<dbReference type="InterPro" id="IPR013083">
    <property type="entry name" value="Znf_RING/FYVE/PHD"/>
</dbReference>
<comment type="caution">
    <text evidence="3">The sequence shown here is derived from an EMBL/GenBank/DDBJ whole genome shotgun (WGS) entry which is preliminary data.</text>
</comment>